<evidence type="ECO:0000256" key="2">
    <source>
        <dbReference type="ARBA" id="ARBA00022475"/>
    </source>
</evidence>
<feature type="transmembrane region" description="Helical" evidence="6">
    <location>
        <begin position="220"/>
        <end position="242"/>
    </location>
</feature>
<dbReference type="PROSITE" id="PS50850">
    <property type="entry name" value="MFS"/>
    <property type="match status" value="1"/>
</dbReference>
<comment type="subcellular location">
    <subcellularLocation>
        <location evidence="1">Cell membrane</location>
        <topology evidence="1">Multi-pass membrane protein</topology>
    </subcellularLocation>
</comment>
<gene>
    <name evidence="8" type="ORF">FHR98_001409</name>
</gene>
<dbReference type="Gene3D" id="1.20.1250.20">
    <property type="entry name" value="MFS general substrate transporter like domains"/>
    <property type="match status" value="1"/>
</dbReference>
<feature type="transmembrane region" description="Helical" evidence="6">
    <location>
        <begin position="53"/>
        <end position="73"/>
    </location>
</feature>
<protein>
    <submittedName>
        <fullName evidence="8">MFS family permease</fullName>
    </submittedName>
</protein>
<dbReference type="RefSeq" id="WP_183415935.1">
    <property type="nucleotide sequence ID" value="NZ_JACHXA010000003.1"/>
</dbReference>
<dbReference type="GO" id="GO:0005886">
    <property type="term" value="C:plasma membrane"/>
    <property type="evidence" value="ECO:0007669"/>
    <property type="project" value="UniProtKB-SubCell"/>
</dbReference>
<feature type="transmembrane region" description="Helical" evidence="6">
    <location>
        <begin position="349"/>
        <end position="375"/>
    </location>
</feature>
<dbReference type="EMBL" id="JACHXA010000003">
    <property type="protein sequence ID" value="MBB3065130.1"/>
    <property type="molecule type" value="Genomic_DNA"/>
</dbReference>
<feature type="transmembrane region" description="Helical" evidence="6">
    <location>
        <begin position="173"/>
        <end position="193"/>
    </location>
</feature>
<accession>A0A839STU1</accession>
<dbReference type="InterPro" id="IPR050189">
    <property type="entry name" value="MFS_Efflux_Transporters"/>
</dbReference>
<dbReference type="Pfam" id="PF07690">
    <property type="entry name" value="MFS_1"/>
    <property type="match status" value="1"/>
</dbReference>
<feature type="transmembrane region" description="Helical" evidence="6">
    <location>
        <begin position="110"/>
        <end position="128"/>
    </location>
</feature>
<keyword evidence="5 6" id="KW-0472">Membrane</keyword>
<name>A0A839STU1_9PROT</name>
<evidence type="ECO:0000313" key="8">
    <source>
        <dbReference type="EMBL" id="MBB3065130.1"/>
    </source>
</evidence>
<proteinExistence type="predicted"/>
<dbReference type="PANTHER" id="PTHR43124:SF3">
    <property type="entry name" value="CHLORAMPHENICOL EFFLUX PUMP RV0191"/>
    <property type="match status" value="1"/>
</dbReference>
<reference evidence="8 9" key="1">
    <citation type="submission" date="2020-08" db="EMBL/GenBank/DDBJ databases">
        <title>Genomic Encyclopedia of Type Strains, Phase III (KMG-III): the genomes of soil and plant-associated and newly described type strains.</title>
        <authorList>
            <person name="Whitman W."/>
        </authorList>
    </citation>
    <scope>NUCLEOTIDE SEQUENCE [LARGE SCALE GENOMIC DNA]</scope>
    <source>
        <strain evidence="8 9">CECT 8803</strain>
    </source>
</reference>
<feature type="transmembrane region" description="Helical" evidence="6">
    <location>
        <begin position="318"/>
        <end position="337"/>
    </location>
</feature>
<dbReference type="AlphaFoldDB" id="A0A839STU1"/>
<evidence type="ECO:0000256" key="3">
    <source>
        <dbReference type="ARBA" id="ARBA00022692"/>
    </source>
</evidence>
<organism evidence="8 9">
    <name type="scientific">Limibacillus halophilus</name>
    <dbReference type="NCBI Taxonomy" id="1579333"/>
    <lineage>
        <taxon>Bacteria</taxon>
        <taxon>Pseudomonadati</taxon>
        <taxon>Pseudomonadota</taxon>
        <taxon>Alphaproteobacteria</taxon>
        <taxon>Rhodospirillales</taxon>
        <taxon>Rhodovibrionaceae</taxon>
        <taxon>Limibacillus</taxon>
    </lineage>
</organism>
<dbReference type="GO" id="GO:0022857">
    <property type="term" value="F:transmembrane transporter activity"/>
    <property type="evidence" value="ECO:0007669"/>
    <property type="project" value="InterPro"/>
</dbReference>
<evidence type="ECO:0000256" key="1">
    <source>
        <dbReference type="ARBA" id="ARBA00004651"/>
    </source>
</evidence>
<feature type="transmembrane region" description="Helical" evidence="6">
    <location>
        <begin position="387"/>
        <end position="408"/>
    </location>
</feature>
<comment type="caution">
    <text evidence="8">The sequence shown here is derived from an EMBL/GenBank/DDBJ whole genome shotgun (WGS) entry which is preliminary data.</text>
</comment>
<feature type="transmembrane region" description="Helical" evidence="6">
    <location>
        <begin position="262"/>
        <end position="281"/>
    </location>
</feature>
<dbReference type="InterPro" id="IPR020846">
    <property type="entry name" value="MFS_dom"/>
</dbReference>
<feature type="transmembrane region" description="Helical" evidence="6">
    <location>
        <begin position="85"/>
        <end position="104"/>
    </location>
</feature>
<keyword evidence="4 6" id="KW-1133">Transmembrane helix</keyword>
<evidence type="ECO:0000259" key="7">
    <source>
        <dbReference type="PROSITE" id="PS50850"/>
    </source>
</evidence>
<sequence>MSNSEEAAPAPLTKAVLTVFLPFSGGYFLSYLFRSVNAIIAPQLTGELGLGAADLGLLTAAYFLAFAAFQIPLGVLLDRFGPRKVHPLLLCFAALGGALFAFGTSLTELLVGRALIGLGVSGALMASFKAITMWFPRRTWPLTNGCFMAVGGLGAISATAPTEWLLEVTDWRGVFMGLAGGCVVIAALIFFVCPEREVAGRNTTLKESLTGIGHIFTDRLFWRVWPVSVAVIAYSMAVQGLWIGPYLRDVGAFGREMVANHLFWTAASLTVGFIFSGLVASRLERRGISLAVSFGFIAVAFMIAQGLIVFQIVPQSLLPWVLFALTGNATAINYALLSRHFPLAYAGRANTAINLMIFLGAFSIQYAIGGIISLWPTSADGGYAAEGYKVAFGVFLILQIITFAWFVLSARWAPASRS</sequence>
<feature type="domain" description="Major facilitator superfamily (MFS) profile" evidence="7">
    <location>
        <begin position="19"/>
        <end position="417"/>
    </location>
</feature>
<dbReference type="SUPFAM" id="SSF103473">
    <property type="entry name" value="MFS general substrate transporter"/>
    <property type="match status" value="1"/>
</dbReference>
<dbReference type="Proteomes" id="UP000581135">
    <property type="component" value="Unassembled WGS sequence"/>
</dbReference>
<feature type="transmembrane region" description="Helical" evidence="6">
    <location>
        <begin position="288"/>
        <end position="312"/>
    </location>
</feature>
<evidence type="ECO:0000256" key="6">
    <source>
        <dbReference type="SAM" id="Phobius"/>
    </source>
</evidence>
<keyword evidence="2" id="KW-1003">Cell membrane</keyword>
<dbReference type="PANTHER" id="PTHR43124">
    <property type="entry name" value="PURINE EFFLUX PUMP PBUE"/>
    <property type="match status" value="1"/>
</dbReference>
<dbReference type="InterPro" id="IPR011701">
    <property type="entry name" value="MFS"/>
</dbReference>
<feature type="transmembrane region" description="Helical" evidence="6">
    <location>
        <begin position="12"/>
        <end position="33"/>
    </location>
</feature>
<evidence type="ECO:0000256" key="4">
    <source>
        <dbReference type="ARBA" id="ARBA00022989"/>
    </source>
</evidence>
<evidence type="ECO:0000256" key="5">
    <source>
        <dbReference type="ARBA" id="ARBA00023136"/>
    </source>
</evidence>
<dbReference type="InterPro" id="IPR036259">
    <property type="entry name" value="MFS_trans_sf"/>
</dbReference>
<keyword evidence="9" id="KW-1185">Reference proteome</keyword>
<keyword evidence="3 6" id="KW-0812">Transmembrane</keyword>
<evidence type="ECO:0000313" key="9">
    <source>
        <dbReference type="Proteomes" id="UP000581135"/>
    </source>
</evidence>